<dbReference type="OrthoDB" id="4518949at2"/>
<dbReference type="Pfam" id="PF13569">
    <property type="entry name" value="DUF4132"/>
    <property type="match status" value="1"/>
</dbReference>
<comment type="caution">
    <text evidence="2">The sequence shown here is derived from an EMBL/GenBank/DDBJ whole genome shotgun (WGS) entry which is preliminary data.</text>
</comment>
<dbReference type="Proteomes" id="UP000320791">
    <property type="component" value="Unassembled WGS sequence"/>
</dbReference>
<dbReference type="EMBL" id="VOHM01000001">
    <property type="protein sequence ID" value="TWT28973.1"/>
    <property type="molecule type" value="Genomic_DNA"/>
</dbReference>
<protein>
    <submittedName>
        <fullName evidence="2">DUF4132 domain-containing protein</fullName>
    </submittedName>
</protein>
<evidence type="ECO:0000313" key="3">
    <source>
        <dbReference type="Proteomes" id="UP000320791"/>
    </source>
</evidence>
<keyword evidence="3" id="KW-1185">Reference proteome</keyword>
<accession>A0A5C5UTV3</accession>
<organism evidence="2 3">
    <name type="scientific">Corynebacterium canis</name>
    <dbReference type="NCBI Taxonomy" id="679663"/>
    <lineage>
        <taxon>Bacteria</taxon>
        <taxon>Bacillati</taxon>
        <taxon>Actinomycetota</taxon>
        <taxon>Actinomycetes</taxon>
        <taxon>Mycobacteriales</taxon>
        <taxon>Corynebacteriaceae</taxon>
        <taxon>Corynebacterium</taxon>
    </lineage>
</organism>
<evidence type="ECO:0000259" key="1">
    <source>
        <dbReference type="Pfam" id="PF13569"/>
    </source>
</evidence>
<dbReference type="AlphaFoldDB" id="A0A5C5UTV3"/>
<name>A0A5C5UTV3_9CORY</name>
<feature type="domain" description="DUF4132" evidence="1">
    <location>
        <begin position="33"/>
        <end position="203"/>
    </location>
</feature>
<gene>
    <name evidence="2" type="ORF">FRX94_00155</name>
</gene>
<dbReference type="InterPro" id="IPR025406">
    <property type="entry name" value="DUF4132"/>
</dbReference>
<sequence length="292" mass="32375">MTTFMDTTQQWIDAGDYSFRLDGETIIARNAKGRVLKSIPPKARKTEVFQRIEMLQAYLQSHEVLCGDTVRDWFLKGLPVPVALVAAVWPDPAWQRCLKNLVVSVGDDVMGFLRSATEQGLQLVDLDGETVDIGAAPSKVLSIPHPAIMEDIDQWREFAVELGFTQGIDQLFRDIYRKPGDKDGLEAAVSKYDGAMYNQAGTLIGRSRGAGFQTSGDSISLTVLENGVEITAMLGIDAWYYDEEAALYEVQFARDGHVISPEQVGPIAWSEGIRMCEFVYAGRSISEQPEQD</sequence>
<proteinExistence type="predicted"/>
<evidence type="ECO:0000313" key="2">
    <source>
        <dbReference type="EMBL" id="TWT28973.1"/>
    </source>
</evidence>
<reference evidence="2 3" key="1">
    <citation type="submission" date="2019-08" db="EMBL/GenBank/DDBJ databases">
        <authorList>
            <person name="Lei W."/>
        </authorList>
    </citation>
    <scope>NUCLEOTIDE SEQUENCE [LARGE SCALE GENOMIC DNA]</scope>
    <source>
        <strain evidence="2 3">CCUG 58627</strain>
    </source>
</reference>